<dbReference type="EMBL" id="FPBJ01000027">
    <property type="protein sequence ID" value="SFU80451.1"/>
    <property type="molecule type" value="Genomic_DNA"/>
</dbReference>
<dbReference type="AlphaFoldDB" id="A0A1I7J5Q7"/>
<dbReference type="SUPFAM" id="SSF53756">
    <property type="entry name" value="UDP-Glycosyltransferase/glycogen phosphorylase"/>
    <property type="match status" value="1"/>
</dbReference>
<dbReference type="InterPro" id="IPR001296">
    <property type="entry name" value="Glyco_trans_1"/>
</dbReference>
<dbReference type="PANTHER" id="PTHR45947:SF14">
    <property type="entry name" value="SLL1723 PROTEIN"/>
    <property type="match status" value="1"/>
</dbReference>
<evidence type="ECO:0000259" key="2">
    <source>
        <dbReference type="Pfam" id="PF13439"/>
    </source>
</evidence>
<feature type="domain" description="Glycosyl transferase family 1" evidence="1">
    <location>
        <begin position="202"/>
        <end position="366"/>
    </location>
</feature>
<dbReference type="STRING" id="351659.SAMN05421784_12734"/>
<dbReference type="Proteomes" id="UP000242496">
    <property type="component" value="Unassembled WGS sequence"/>
</dbReference>
<accession>A0A1I7J5Q7</accession>
<dbReference type="Gene3D" id="3.40.50.2000">
    <property type="entry name" value="Glycogen Phosphorylase B"/>
    <property type="match status" value="2"/>
</dbReference>
<reference evidence="4" key="1">
    <citation type="submission" date="2016-10" db="EMBL/GenBank/DDBJ databases">
        <authorList>
            <person name="Varghese N."/>
            <person name="Submissions S."/>
        </authorList>
    </citation>
    <scope>NUCLEOTIDE SEQUENCE [LARGE SCALE GENOMIC DNA]</scope>
    <source>
        <strain evidence="4">DSM 18168</strain>
    </source>
</reference>
<sequence length="395" mass="44924">MHERHTLFSYTNAFLLTVRRDSKMAKKTLNILHTESSCGWGGQEIRILTESQGMMQRGHNVVIVCCPTSTLYREAHHYGVPVVALPIEKKRLSCLRAIRRWLKAEGRQFDIINTHSSTDSWLVAAACATLKGMLPVVRTRHVSTHVSKSIATRWLYLNACQHIVTTGEKLRQYLHTHNTYPLSHMTSVPTGIDLTRFYPENKQQSRQRIGIPNKLTLGIVATMRTWKGHRYLLDSWKILHQRYPEWQLLFVGDGPQRKNLEPHVQQEGLTESVTFLGNRQDIPDCLNAMDIFALPSFGNEGVPQGIMQAMACGLPVVSTSVGAITEAVIDGDTGYIIEPRNVEQLIEKLDFLMNDAELRLRMGNASLQRATHLFGMDNMLEKMESIFYRSINSKR</sequence>
<dbReference type="GO" id="GO:0016757">
    <property type="term" value="F:glycosyltransferase activity"/>
    <property type="evidence" value="ECO:0007669"/>
    <property type="project" value="InterPro"/>
</dbReference>
<name>A0A1I7J5Q7_9GAMM</name>
<evidence type="ECO:0000313" key="3">
    <source>
        <dbReference type="EMBL" id="SFU80451.1"/>
    </source>
</evidence>
<organism evidence="3 4">
    <name type="scientific">Xenorhabdus koppenhoeferi</name>
    <dbReference type="NCBI Taxonomy" id="351659"/>
    <lineage>
        <taxon>Bacteria</taxon>
        <taxon>Pseudomonadati</taxon>
        <taxon>Pseudomonadota</taxon>
        <taxon>Gammaproteobacteria</taxon>
        <taxon>Enterobacterales</taxon>
        <taxon>Morganellaceae</taxon>
        <taxon>Xenorhabdus</taxon>
    </lineage>
</organism>
<feature type="domain" description="Glycosyltransferase subfamily 4-like N-terminal" evidence="2">
    <location>
        <begin position="40"/>
        <end position="196"/>
    </location>
</feature>
<gene>
    <name evidence="3" type="ORF">SAMN05421784_12734</name>
</gene>
<keyword evidence="3" id="KW-0808">Transferase</keyword>
<dbReference type="Pfam" id="PF13439">
    <property type="entry name" value="Glyco_transf_4"/>
    <property type="match status" value="1"/>
</dbReference>
<dbReference type="InterPro" id="IPR050194">
    <property type="entry name" value="Glycosyltransferase_grp1"/>
</dbReference>
<proteinExistence type="predicted"/>
<evidence type="ECO:0000259" key="1">
    <source>
        <dbReference type="Pfam" id="PF00534"/>
    </source>
</evidence>
<dbReference type="Pfam" id="PF00534">
    <property type="entry name" value="Glycos_transf_1"/>
    <property type="match status" value="1"/>
</dbReference>
<dbReference type="PANTHER" id="PTHR45947">
    <property type="entry name" value="SULFOQUINOVOSYL TRANSFERASE SQD2"/>
    <property type="match status" value="1"/>
</dbReference>
<dbReference type="CDD" id="cd03801">
    <property type="entry name" value="GT4_PimA-like"/>
    <property type="match status" value="1"/>
</dbReference>
<dbReference type="InterPro" id="IPR028098">
    <property type="entry name" value="Glyco_trans_4-like_N"/>
</dbReference>
<protein>
    <submittedName>
        <fullName evidence="3">Glycosyltransferase involved in cell wall bisynthesis</fullName>
    </submittedName>
</protein>
<keyword evidence="4" id="KW-1185">Reference proteome</keyword>
<evidence type="ECO:0000313" key="4">
    <source>
        <dbReference type="Proteomes" id="UP000242496"/>
    </source>
</evidence>